<gene>
    <name evidence="2" type="ORF">AURDEDRAFT_178446</name>
</gene>
<dbReference type="AlphaFoldDB" id="J0CQK5"/>
<feature type="region of interest" description="Disordered" evidence="1">
    <location>
        <begin position="42"/>
        <end position="62"/>
    </location>
</feature>
<sequence length="62" mass="6655">MTSFSGVPDCSVLALIRKYQFAATAPARSFWWPGDPQLSHPTLIRETVGSGSDAPSVHSDAH</sequence>
<evidence type="ECO:0000313" key="3">
    <source>
        <dbReference type="Proteomes" id="UP000006514"/>
    </source>
</evidence>
<dbReference type="Proteomes" id="UP000006514">
    <property type="component" value="Unassembled WGS sequence"/>
</dbReference>
<dbReference type="EMBL" id="JH688933">
    <property type="protein sequence ID" value="EJD32479.1"/>
    <property type="molecule type" value="Genomic_DNA"/>
</dbReference>
<evidence type="ECO:0000256" key="1">
    <source>
        <dbReference type="SAM" id="MobiDB-lite"/>
    </source>
</evidence>
<dbReference type="InParanoid" id="J0CQK5"/>
<keyword evidence="3" id="KW-1185">Reference proteome</keyword>
<reference evidence="3" key="1">
    <citation type="journal article" date="2012" name="Science">
        <title>The Paleozoic origin of enzymatic lignin decomposition reconstructed from 31 fungal genomes.</title>
        <authorList>
            <person name="Floudas D."/>
            <person name="Binder M."/>
            <person name="Riley R."/>
            <person name="Barry K."/>
            <person name="Blanchette R.A."/>
            <person name="Henrissat B."/>
            <person name="Martinez A.T."/>
            <person name="Otillar R."/>
            <person name="Spatafora J.W."/>
            <person name="Yadav J.S."/>
            <person name="Aerts A."/>
            <person name="Benoit I."/>
            <person name="Boyd A."/>
            <person name="Carlson A."/>
            <person name="Copeland A."/>
            <person name="Coutinho P.M."/>
            <person name="de Vries R.P."/>
            <person name="Ferreira P."/>
            <person name="Findley K."/>
            <person name="Foster B."/>
            <person name="Gaskell J."/>
            <person name="Glotzer D."/>
            <person name="Gorecki P."/>
            <person name="Heitman J."/>
            <person name="Hesse C."/>
            <person name="Hori C."/>
            <person name="Igarashi K."/>
            <person name="Jurgens J.A."/>
            <person name="Kallen N."/>
            <person name="Kersten P."/>
            <person name="Kohler A."/>
            <person name="Kuees U."/>
            <person name="Kumar T.K.A."/>
            <person name="Kuo A."/>
            <person name="LaButti K."/>
            <person name="Larrondo L.F."/>
            <person name="Lindquist E."/>
            <person name="Ling A."/>
            <person name="Lombard V."/>
            <person name="Lucas S."/>
            <person name="Lundell T."/>
            <person name="Martin R."/>
            <person name="McLaughlin D.J."/>
            <person name="Morgenstern I."/>
            <person name="Morin E."/>
            <person name="Murat C."/>
            <person name="Nagy L.G."/>
            <person name="Nolan M."/>
            <person name="Ohm R.A."/>
            <person name="Patyshakuliyeva A."/>
            <person name="Rokas A."/>
            <person name="Ruiz-Duenas F.J."/>
            <person name="Sabat G."/>
            <person name="Salamov A."/>
            <person name="Samejima M."/>
            <person name="Schmutz J."/>
            <person name="Slot J.C."/>
            <person name="St John F."/>
            <person name="Stenlid J."/>
            <person name="Sun H."/>
            <person name="Sun S."/>
            <person name="Syed K."/>
            <person name="Tsang A."/>
            <person name="Wiebenga A."/>
            <person name="Young D."/>
            <person name="Pisabarro A."/>
            <person name="Eastwood D.C."/>
            <person name="Martin F."/>
            <person name="Cullen D."/>
            <person name="Grigoriev I.V."/>
            <person name="Hibbett D.S."/>
        </authorList>
    </citation>
    <scope>NUCLEOTIDE SEQUENCE [LARGE SCALE GENOMIC DNA]</scope>
    <source>
        <strain evidence="3">TFB10046</strain>
    </source>
</reference>
<evidence type="ECO:0000313" key="2">
    <source>
        <dbReference type="EMBL" id="EJD32479.1"/>
    </source>
</evidence>
<proteinExistence type="predicted"/>
<dbReference type="KEGG" id="adl:AURDEDRAFT_178446"/>
<protein>
    <submittedName>
        <fullName evidence="2">Uncharacterized protein</fullName>
    </submittedName>
</protein>
<accession>J0CQK5</accession>
<organism evidence="2 3">
    <name type="scientific">Auricularia subglabra (strain TFB-10046 / SS5)</name>
    <name type="common">White-rot fungus</name>
    <name type="synonym">Auricularia delicata (strain TFB10046)</name>
    <dbReference type="NCBI Taxonomy" id="717982"/>
    <lineage>
        <taxon>Eukaryota</taxon>
        <taxon>Fungi</taxon>
        <taxon>Dikarya</taxon>
        <taxon>Basidiomycota</taxon>
        <taxon>Agaricomycotina</taxon>
        <taxon>Agaricomycetes</taxon>
        <taxon>Auriculariales</taxon>
        <taxon>Auriculariaceae</taxon>
        <taxon>Auricularia</taxon>
    </lineage>
</organism>
<name>J0CQK5_AURST</name>